<dbReference type="OrthoDB" id="1739576at2759"/>
<dbReference type="Pfam" id="PF06246">
    <property type="entry name" value="Isy1"/>
    <property type="match status" value="1"/>
</dbReference>
<comment type="subcellular location">
    <subcellularLocation>
        <location evidence="1">Nucleus</location>
    </subcellularLocation>
</comment>
<dbReference type="GeneID" id="92367763"/>
<comment type="similarity">
    <text evidence="2">Belongs to the ISY1 family.</text>
</comment>
<dbReference type="InterPro" id="IPR009360">
    <property type="entry name" value="Isy1"/>
</dbReference>
<keyword evidence="4" id="KW-0175">Coiled coil</keyword>
<evidence type="ECO:0000256" key="1">
    <source>
        <dbReference type="ARBA" id="ARBA00004123"/>
    </source>
</evidence>
<reference evidence="5 6" key="1">
    <citation type="submission" date="2016-10" db="EMBL/GenBank/DDBJ databases">
        <title>Reductive evolution of mitochondrial metabolism and differential evolution of invasion-related proteins in Cryptosporidium.</title>
        <authorList>
            <person name="Liu S."/>
            <person name="Roellig D.M."/>
            <person name="Guo Y."/>
            <person name="Li N."/>
            <person name="Frace M.A."/>
            <person name="Tang K."/>
            <person name="Zhang L."/>
            <person name="Feng Y."/>
            <person name="Xiao L."/>
        </authorList>
    </citation>
    <scope>NUCLEOTIDE SEQUENCE [LARGE SCALE GENOMIC DNA]</scope>
    <source>
        <strain evidence="5">30847</strain>
    </source>
</reference>
<dbReference type="AlphaFoldDB" id="A0A1J4MVD6"/>
<dbReference type="FunFam" id="1.10.287.660:FF:000001">
    <property type="entry name" value="pre-mRNA-splicing factor ISY1 homolog"/>
    <property type="match status" value="1"/>
</dbReference>
<dbReference type="GO" id="GO:0005634">
    <property type="term" value="C:nucleus"/>
    <property type="evidence" value="ECO:0007669"/>
    <property type="project" value="UniProtKB-SubCell"/>
</dbReference>
<organism evidence="5 6">
    <name type="scientific">Cryptosporidium andersoni</name>
    <dbReference type="NCBI Taxonomy" id="117008"/>
    <lineage>
        <taxon>Eukaryota</taxon>
        <taxon>Sar</taxon>
        <taxon>Alveolata</taxon>
        <taxon>Apicomplexa</taxon>
        <taxon>Conoidasida</taxon>
        <taxon>Coccidia</taxon>
        <taxon>Eucoccidiorida</taxon>
        <taxon>Eimeriorina</taxon>
        <taxon>Cryptosporidiidae</taxon>
        <taxon>Cryptosporidium</taxon>
    </lineage>
</organism>
<accession>A0A1J4MVD6</accession>
<evidence type="ECO:0000313" key="5">
    <source>
        <dbReference type="EMBL" id="OII78152.1"/>
    </source>
</evidence>
<keyword evidence="6" id="KW-1185">Reference proteome</keyword>
<name>A0A1J4MVD6_9CRYT</name>
<dbReference type="SUPFAM" id="SSF140102">
    <property type="entry name" value="ISY1 domain-like"/>
    <property type="match status" value="1"/>
</dbReference>
<feature type="coiled-coil region" evidence="4">
    <location>
        <begin position="68"/>
        <end position="95"/>
    </location>
</feature>
<dbReference type="RefSeq" id="XP_067069998.1">
    <property type="nucleotide sequence ID" value="XM_067213805.1"/>
</dbReference>
<proteinExistence type="inferred from homology"/>
<dbReference type="VEuPathDB" id="CryptoDB:cand_035790"/>
<evidence type="ECO:0000313" key="6">
    <source>
        <dbReference type="Proteomes" id="UP000186804"/>
    </source>
</evidence>
<evidence type="ECO:0000256" key="2">
    <source>
        <dbReference type="ARBA" id="ARBA00007002"/>
    </source>
</evidence>
<gene>
    <name evidence="5" type="ORF">cand_035790</name>
</gene>
<dbReference type="InterPro" id="IPR037200">
    <property type="entry name" value="Isy1_sf"/>
</dbReference>
<dbReference type="PANTHER" id="PTHR13021">
    <property type="entry name" value="PRE-MRNA-SPLICING FACTOR ISY1"/>
    <property type="match status" value="1"/>
</dbReference>
<keyword evidence="3" id="KW-0539">Nucleus</keyword>
<evidence type="ECO:0000256" key="4">
    <source>
        <dbReference type="SAM" id="Coils"/>
    </source>
</evidence>
<dbReference type="GO" id="GO:0000350">
    <property type="term" value="P:generation of catalytic spliceosome for second transesterification step"/>
    <property type="evidence" value="ECO:0007669"/>
    <property type="project" value="InterPro"/>
</dbReference>
<dbReference type="Proteomes" id="UP000186804">
    <property type="component" value="Unassembled WGS sequence"/>
</dbReference>
<dbReference type="Gene3D" id="1.10.287.660">
    <property type="entry name" value="Helix hairpin bin"/>
    <property type="match status" value="1"/>
</dbReference>
<dbReference type="EMBL" id="LRBS01000007">
    <property type="protein sequence ID" value="OII78152.1"/>
    <property type="molecule type" value="Genomic_DNA"/>
</dbReference>
<sequence length="222" mass="26185">MARNAEKACSMLNRWLAVKEGIVKGFSPVDTDRPRNSQVITTVRECERIRSLIMNDISRKVIEIKNENLTDESKIRELNDEINTLLKEKYKWECRIVELGGPEHRIRYNQYIESLGGISIPNSTYKYFGRAKALYESQYYVTESDLKMESSFPSSMPYQYYGLFNNDEEVMTSIEQEKEKELVKQMNLHKTSRLDISIDESFRRDILKLIEERKEELDNITE</sequence>
<protein>
    <submittedName>
        <fullName evidence="5">ISY1-like splicing family protein</fullName>
    </submittedName>
</protein>
<comment type="caution">
    <text evidence="5">The sequence shown here is derived from an EMBL/GenBank/DDBJ whole genome shotgun (WGS) entry which is preliminary data.</text>
</comment>
<evidence type="ECO:0000256" key="3">
    <source>
        <dbReference type="ARBA" id="ARBA00023242"/>
    </source>
</evidence>
<dbReference type="InterPro" id="IPR029012">
    <property type="entry name" value="Helix_hairpin_bin_sf"/>
</dbReference>